<evidence type="ECO:0000313" key="9">
    <source>
        <dbReference type="Proteomes" id="UP000694569"/>
    </source>
</evidence>
<sequence>KGVSVNSWEGKWFFWVTRSVLQVCSQLRKRSKPYKKQTVSELKAYLGLLNYYHKFLLGLSTLLAPLHALLRKETKWIWGCEQKEAFEKSKNLLQSDALLVHYDINKPIILACDASPYGVGAVLSHRLEDGSERPIGFVSRTLNAAEKNYSQIEKEGLAVIFGVRKFHTYLYGRQFTIVTDHKPLISLFNELKEAPQMASLHIQRWAVTLCRYEYSIVYKAGKDHQNADGLSRLPVAGDEVETSADEERVLLLEENGVPLIKAEHVRKWTDSDTVLAQVREFILRGWPKRGDKSMFGAYAKRKEELSGQAGCVLWGARVVIPPPGRTNLLKQLHTNQPGIIRMKGPP</sequence>
<dbReference type="InterPro" id="IPR043128">
    <property type="entry name" value="Rev_trsase/Diguanyl_cyclase"/>
</dbReference>
<dbReference type="GeneTree" id="ENSGT00940000176319"/>
<keyword evidence="1" id="KW-0808">Transferase</keyword>
<reference evidence="8" key="2">
    <citation type="submission" date="2025-09" db="UniProtKB">
        <authorList>
            <consortium name="Ensembl"/>
        </authorList>
    </citation>
    <scope>IDENTIFICATION</scope>
</reference>
<dbReference type="InterPro" id="IPR041373">
    <property type="entry name" value="RT_RNaseH"/>
</dbReference>
<dbReference type="FunFam" id="3.30.70.270:FF:000020">
    <property type="entry name" value="Transposon Tf2-6 polyprotein-like Protein"/>
    <property type="match status" value="1"/>
</dbReference>
<evidence type="ECO:0000256" key="1">
    <source>
        <dbReference type="ARBA" id="ARBA00022679"/>
    </source>
</evidence>
<dbReference type="OrthoDB" id="775972at2759"/>
<dbReference type="InterPro" id="IPR043502">
    <property type="entry name" value="DNA/RNA_pol_sf"/>
</dbReference>
<protein>
    <recommendedName>
        <fullName evidence="7">Reverse transcriptase RNase H-like domain-containing protein</fullName>
    </recommendedName>
</protein>
<evidence type="ECO:0000256" key="2">
    <source>
        <dbReference type="ARBA" id="ARBA00022695"/>
    </source>
</evidence>
<dbReference type="CDD" id="cd09274">
    <property type="entry name" value="RNase_HI_RT_Ty3"/>
    <property type="match status" value="1"/>
</dbReference>
<dbReference type="AlphaFoldDB" id="A0A8C5P7E0"/>
<dbReference type="Gene3D" id="3.30.70.270">
    <property type="match status" value="1"/>
</dbReference>
<dbReference type="InterPro" id="IPR050951">
    <property type="entry name" value="Retrovirus_Pol_polyprotein"/>
</dbReference>
<dbReference type="SUPFAM" id="SSF56672">
    <property type="entry name" value="DNA/RNA polymerases"/>
    <property type="match status" value="1"/>
</dbReference>
<evidence type="ECO:0000256" key="3">
    <source>
        <dbReference type="ARBA" id="ARBA00022722"/>
    </source>
</evidence>
<dbReference type="Pfam" id="PF17917">
    <property type="entry name" value="RT_RNaseH"/>
    <property type="match status" value="1"/>
</dbReference>
<keyword evidence="5" id="KW-0378">Hydrolase</keyword>
<dbReference type="Gene3D" id="3.10.20.370">
    <property type="match status" value="1"/>
</dbReference>
<organism evidence="8 9">
    <name type="scientific">Leptobrachium leishanense</name>
    <name type="common">Leishan spiny toad</name>
    <dbReference type="NCBI Taxonomy" id="445787"/>
    <lineage>
        <taxon>Eukaryota</taxon>
        <taxon>Metazoa</taxon>
        <taxon>Chordata</taxon>
        <taxon>Craniata</taxon>
        <taxon>Vertebrata</taxon>
        <taxon>Euteleostomi</taxon>
        <taxon>Amphibia</taxon>
        <taxon>Batrachia</taxon>
        <taxon>Anura</taxon>
        <taxon>Pelobatoidea</taxon>
        <taxon>Megophryidae</taxon>
        <taxon>Leptobrachium</taxon>
    </lineage>
</organism>
<keyword evidence="3" id="KW-0540">Nuclease</keyword>
<dbReference type="PANTHER" id="PTHR37984">
    <property type="entry name" value="PROTEIN CBG26694"/>
    <property type="match status" value="1"/>
</dbReference>
<dbReference type="FunFam" id="3.10.20.370:FF:000001">
    <property type="entry name" value="Retrovirus-related Pol polyprotein from transposon 17.6-like protein"/>
    <property type="match status" value="1"/>
</dbReference>
<dbReference type="Proteomes" id="UP000694569">
    <property type="component" value="Unplaced"/>
</dbReference>
<evidence type="ECO:0000259" key="7">
    <source>
        <dbReference type="Pfam" id="PF17917"/>
    </source>
</evidence>
<dbReference type="Ensembl" id="ENSLLET00000003564.1">
    <property type="protein sequence ID" value="ENSLLEP00000003403.1"/>
    <property type="gene ID" value="ENSLLEG00000002192.1"/>
</dbReference>
<keyword evidence="9" id="KW-1185">Reference proteome</keyword>
<feature type="domain" description="Reverse transcriptase RNase H-like" evidence="7">
    <location>
        <begin position="103"/>
        <end position="212"/>
    </location>
</feature>
<reference evidence="8" key="1">
    <citation type="submission" date="2025-08" db="UniProtKB">
        <authorList>
            <consortium name="Ensembl"/>
        </authorList>
    </citation>
    <scope>IDENTIFICATION</scope>
</reference>
<evidence type="ECO:0000256" key="4">
    <source>
        <dbReference type="ARBA" id="ARBA00022759"/>
    </source>
</evidence>
<keyword evidence="2" id="KW-0548">Nucleotidyltransferase</keyword>
<evidence type="ECO:0000256" key="6">
    <source>
        <dbReference type="ARBA" id="ARBA00022918"/>
    </source>
</evidence>
<dbReference type="PANTHER" id="PTHR37984:SF13">
    <property type="entry name" value="RIBONUCLEASE H"/>
    <property type="match status" value="1"/>
</dbReference>
<proteinExistence type="predicted"/>
<keyword evidence="6" id="KW-0695">RNA-directed DNA polymerase</keyword>
<name>A0A8C5P7E0_9ANUR</name>
<evidence type="ECO:0000256" key="5">
    <source>
        <dbReference type="ARBA" id="ARBA00022801"/>
    </source>
</evidence>
<evidence type="ECO:0000313" key="8">
    <source>
        <dbReference type="Ensembl" id="ENSLLEP00000003403.1"/>
    </source>
</evidence>
<keyword evidence="4" id="KW-0255">Endonuclease</keyword>
<accession>A0A8C5P7E0</accession>